<dbReference type="InterPro" id="IPR008979">
    <property type="entry name" value="Galactose-bd-like_sf"/>
</dbReference>
<dbReference type="Proteomes" id="UP001266099">
    <property type="component" value="Unassembled WGS sequence"/>
</dbReference>
<dbReference type="PANTHER" id="PTHR13170:SF16">
    <property type="entry name" value="PROTEIN O-GLCNACASE"/>
    <property type="match status" value="1"/>
</dbReference>
<dbReference type="Gene3D" id="3.30.379.10">
    <property type="entry name" value="Chitobiase/beta-hexosaminidase domain 2-like"/>
    <property type="match status" value="1"/>
</dbReference>
<keyword evidence="2 3" id="KW-0326">Glycosidase</keyword>
<proteinExistence type="inferred from homology"/>
<dbReference type="SUPFAM" id="SSF49785">
    <property type="entry name" value="Galactose-binding domain-like"/>
    <property type="match status" value="1"/>
</dbReference>
<dbReference type="Pfam" id="PF07555">
    <property type="entry name" value="NAGidase"/>
    <property type="match status" value="1"/>
</dbReference>
<name>A0ABU1T343_9ACTO</name>
<dbReference type="RefSeq" id="WP_309956778.1">
    <property type="nucleotide sequence ID" value="NZ_JAVDUJ010000001.1"/>
</dbReference>
<dbReference type="InterPro" id="IPR015882">
    <property type="entry name" value="HEX_bac_N"/>
</dbReference>
<keyword evidence="5" id="KW-0812">Transmembrane</keyword>
<dbReference type="SUPFAM" id="SSF55545">
    <property type="entry name" value="beta-N-acetylhexosaminidase-like domain"/>
    <property type="match status" value="1"/>
</dbReference>
<dbReference type="SUPFAM" id="SSF51445">
    <property type="entry name" value="(Trans)glycosidases"/>
    <property type="match status" value="1"/>
</dbReference>
<accession>A0ABU1T343</accession>
<dbReference type="InterPro" id="IPR029018">
    <property type="entry name" value="Hex-like_dom2"/>
</dbReference>
<dbReference type="SUPFAM" id="SSF140657">
    <property type="entry name" value="Hyaluronidase post-catalytic domain-like"/>
    <property type="match status" value="1"/>
</dbReference>
<evidence type="ECO:0000256" key="4">
    <source>
        <dbReference type="SAM" id="MobiDB-lite"/>
    </source>
</evidence>
<dbReference type="InterPro" id="IPR051822">
    <property type="entry name" value="Glycosyl_Hydrolase_84"/>
</dbReference>
<evidence type="ECO:0000259" key="6">
    <source>
        <dbReference type="PROSITE" id="PS52009"/>
    </source>
</evidence>
<evidence type="ECO:0000313" key="8">
    <source>
        <dbReference type="Proteomes" id="UP001266099"/>
    </source>
</evidence>
<feature type="region of interest" description="Disordered" evidence="4">
    <location>
        <begin position="956"/>
        <end position="1020"/>
    </location>
</feature>
<dbReference type="PANTHER" id="PTHR13170">
    <property type="entry name" value="O-GLCNACASE"/>
    <property type="match status" value="1"/>
</dbReference>
<feature type="transmembrane region" description="Helical" evidence="5">
    <location>
        <begin position="1134"/>
        <end position="1153"/>
    </location>
</feature>
<sequence>MENLMRSQRMRKFGHIFAVMTVFAFIFSTIQAPVGAVAAENVYQLYPTPQDVKYGEGVFTLDTSANVVVEDGIDPQTQARLDEVLKLKNIKKAGNQLIKEPGKTQILVGIKDSGKAVDEYVKTLKREAGVSFSPELFSGAHHQDAYFLATIPGENARPNTIVILGKDTDAAFYGLTTLYRIFQQMPQMQVRVLTIEDYADVITRGFIEGYYGEPWSTEDRVELMRWGGYQKLNAYVYAPKDDPKHNAQWRTLYTPEELTNKIDPLAKAGNDSKVRFVYALHPFMNKPITAKNYDESVEILKQKFTQVMDHGVRQIAILADDAPSQGAALYTRLLSDMTKWLEQKQAEQNPDGTVKYPGLKKTLIFCPVAYYGFGEPWYKDLPANVQVVNTGGRVWGKVDNKFVTRFQQMSRGRSPFMWINWPCSDNDKNALHMGGHNSFLGSDVRPGSVEGVVLNPMQQSEPSKHAIFMNADFTWNLWSSERDQGKQITHADQAWEDSFSYVDHNSPIASESAKALRNLSEHMRRIFGGGVVFENNESASVKDQILEFQTKAVAGTATSEEVAAIAKIFAALAKDAQTYRAQAGTPRMLAQIQPWIDAWDDFTTAAAHFLKAYQAMLSSDERAMVAEYSAAKNAMDAYGKHGFSYIKETQYAKVGKMYLAPMLDVLANKLAEKVVLAAGPEADLTAYITSRSDAPDGGASATAAYDGSVATKLIYKSPNKLDAGTYFGLLKSKPFDLTSVKFVQGNKGGKDFIEFAKLQVFDGKQWVDVAKQDNLTGATVAVYDLAEKNVYGVRLIAKSANTQDAWPTIAEIVINPEKPVAPVPGVISSPSTVVYQNNAARQANDGDEESLYWFHNSGGNYVNETNPLVLTFAEQTKIDRVLLMQGPKDRIGAGTLEYSADGTNEWKKLADVSNAVKQKFDFPAVLAKAVRVRPDKQYPIWWQVAEFNAYAAVAAPAPDPQPAPEPQPAPGLDPAPVPNPDEKPVQPSAPENPVDPVKPVKPAQPDPAEKQTAPEEPKLDHEKVAQTLKVNGVSGKLQLVRGENIELLVDSLPVGTQVVFELHSTPIVLGKVTADNSGVARLRAAIPSSVSAGEHDLFAKFMLNGKSVVLKQAVTIADPQETEVISKLAKTGSGLAGLLVVAVLVGIAGVRLTRRGIR</sequence>
<dbReference type="Gene3D" id="2.60.120.260">
    <property type="entry name" value="Galactose-binding domain-like"/>
    <property type="match status" value="2"/>
</dbReference>
<dbReference type="Gene3D" id="3.20.20.80">
    <property type="entry name" value="Glycosidases"/>
    <property type="match status" value="1"/>
</dbReference>
<feature type="active site" description="Proton donor" evidence="3">
    <location>
        <position position="321"/>
    </location>
</feature>
<evidence type="ECO:0000256" key="3">
    <source>
        <dbReference type="PROSITE-ProRule" id="PRU01353"/>
    </source>
</evidence>
<feature type="domain" description="GH84" evidence="6">
    <location>
        <begin position="202"/>
        <end position="478"/>
    </location>
</feature>
<evidence type="ECO:0000313" key="7">
    <source>
        <dbReference type="EMBL" id="MDR6939804.1"/>
    </source>
</evidence>
<protein>
    <recommendedName>
        <fullName evidence="6">GH84 domain-containing protein</fullName>
    </recommendedName>
</protein>
<dbReference type="Pfam" id="PF00754">
    <property type="entry name" value="F5_F8_type_C"/>
    <property type="match status" value="1"/>
</dbReference>
<evidence type="ECO:0000256" key="2">
    <source>
        <dbReference type="ARBA" id="ARBA00023295"/>
    </source>
</evidence>
<keyword evidence="1 3" id="KW-0378">Hydrolase</keyword>
<dbReference type="Gene3D" id="1.20.58.460">
    <property type="entry name" value="Hyaluronidase post-catalytic domain-like"/>
    <property type="match status" value="1"/>
</dbReference>
<comment type="caution">
    <text evidence="7">The sequence shown here is derived from an EMBL/GenBank/DDBJ whole genome shotgun (WGS) entry which is preliminary data.</text>
</comment>
<dbReference type="PROSITE" id="PS52009">
    <property type="entry name" value="GH84"/>
    <property type="match status" value="1"/>
</dbReference>
<dbReference type="InterPro" id="IPR011496">
    <property type="entry name" value="O-GlcNAcase_cat"/>
</dbReference>
<comment type="similarity">
    <text evidence="3">Belongs to the glycosyl hydrolase 84 family.</text>
</comment>
<keyword evidence="5" id="KW-0472">Membrane</keyword>
<keyword evidence="5" id="KW-1133">Transmembrane helix</keyword>
<dbReference type="Pfam" id="PF02838">
    <property type="entry name" value="Glyco_hydro_20b"/>
    <property type="match status" value="1"/>
</dbReference>
<evidence type="ECO:0000256" key="5">
    <source>
        <dbReference type="SAM" id="Phobius"/>
    </source>
</evidence>
<dbReference type="EMBL" id="JAVDUJ010000001">
    <property type="protein sequence ID" value="MDR6939804.1"/>
    <property type="molecule type" value="Genomic_DNA"/>
</dbReference>
<feature type="compositionally biased region" description="Pro residues" evidence="4">
    <location>
        <begin position="957"/>
        <end position="979"/>
    </location>
</feature>
<organism evidence="7 8">
    <name type="scientific">Arcanobacterium hippocoleae</name>
    <dbReference type="NCBI Taxonomy" id="149017"/>
    <lineage>
        <taxon>Bacteria</taxon>
        <taxon>Bacillati</taxon>
        <taxon>Actinomycetota</taxon>
        <taxon>Actinomycetes</taxon>
        <taxon>Actinomycetales</taxon>
        <taxon>Actinomycetaceae</taxon>
        <taxon>Arcanobacterium</taxon>
    </lineage>
</organism>
<dbReference type="InterPro" id="IPR000421">
    <property type="entry name" value="FA58C"/>
</dbReference>
<keyword evidence="8" id="KW-1185">Reference proteome</keyword>
<dbReference type="InterPro" id="IPR017853">
    <property type="entry name" value="GH"/>
</dbReference>
<feature type="compositionally biased region" description="Basic and acidic residues" evidence="4">
    <location>
        <begin position="1007"/>
        <end position="1020"/>
    </location>
</feature>
<evidence type="ECO:0000256" key="1">
    <source>
        <dbReference type="ARBA" id="ARBA00022801"/>
    </source>
</evidence>
<reference evidence="7 8" key="1">
    <citation type="submission" date="2023-07" db="EMBL/GenBank/DDBJ databases">
        <title>Sequencing the genomes of 1000 actinobacteria strains.</title>
        <authorList>
            <person name="Klenk H.-P."/>
        </authorList>
    </citation>
    <scope>NUCLEOTIDE SEQUENCE [LARGE SCALE GENOMIC DNA]</scope>
    <source>
        <strain evidence="7 8">DSM 15539</strain>
    </source>
</reference>
<gene>
    <name evidence="7" type="ORF">J2S36_001347</name>
</gene>